<reference evidence="6 9" key="3">
    <citation type="submission" date="2020-07" db="EMBL/GenBank/DDBJ databases">
        <title>Draft genome sequence of four isobutane-metabolizing strains capable of cometabolically degrading diverse ether contaminants.</title>
        <authorList>
            <person name="Chen W."/>
            <person name="Faulkner N."/>
            <person name="Smith C."/>
            <person name="Hyman M."/>
        </authorList>
    </citation>
    <scope>NUCLEOTIDE SEQUENCE [LARGE SCALE GENOMIC DNA]</scope>
    <source>
        <strain evidence="6 9">2A</strain>
    </source>
</reference>
<keyword evidence="2" id="KW-0813">Transport</keyword>
<evidence type="ECO:0000256" key="1">
    <source>
        <dbReference type="ARBA" id="ARBA00005417"/>
    </source>
</evidence>
<proteinExistence type="inferred from homology"/>
<dbReference type="PANTHER" id="PTHR43776:SF7">
    <property type="entry name" value="D,D-DIPEPTIDE TRANSPORT ATP-BINDING PROTEIN DDPF-RELATED"/>
    <property type="match status" value="1"/>
</dbReference>
<dbReference type="SMART" id="SM00382">
    <property type="entry name" value="AAA"/>
    <property type="match status" value="1"/>
</dbReference>
<dbReference type="InterPro" id="IPR050319">
    <property type="entry name" value="ABC_transp_ATP-bind"/>
</dbReference>
<dbReference type="SUPFAM" id="SSF52540">
    <property type="entry name" value="P-loop containing nucleoside triphosphate hydrolases"/>
    <property type="match status" value="1"/>
</dbReference>
<sequence>MTTRIEAINAGASYAPGAPLTIRGVNLVIEPGSAIGLVGESGSGKTTLARLLLGGLHPAKGSVTVNGTPWAKVKRSSPLHGKVQYIFQDPYSSLNPYMTGFDAVAESAFVHGQGSKAEARELARELLASTGLAPDAMQSRPGSLSGGQRQRIGIARALAADPDIIIADEPTSALDVSVQAQILNLLLSLQADRGIGLVLVSHDLGVVRLLTDHALVIYNGDVVEQGPIDELLNNPTQDYSKLLVESALI</sequence>
<dbReference type="InterPro" id="IPR003593">
    <property type="entry name" value="AAA+_ATPase"/>
</dbReference>
<organism evidence="7 8">
    <name type="scientific">Mycolicibacterium fluoranthenivorans</name>
    <dbReference type="NCBI Taxonomy" id="258505"/>
    <lineage>
        <taxon>Bacteria</taxon>
        <taxon>Bacillati</taxon>
        <taxon>Actinomycetota</taxon>
        <taxon>Actinomycetes</taxon>
        <taxon>Mycobacteriales</taxon>
        <taxon>Mycobacteriaceae</taxon>
        <taxon>Mycolicibacterium</taxon>
    </lineage>
</organism>
<dbReference type="InterPro" id="IPR017871">
    <property type="entry name" value="ABC_transporter-like_CS"/>
</dbReference>
<dbReference type="PROSITE" id="PS50893">
    <property type="entry name" value="ABC_TRANSPORTER_2"/>
    <property type="match status" value="1"/>
</dbReference>
<evidence type="ECO:0000256" key="2">
    <source>
        <dbReference type="ARBA" id="ARBA00022448"/>
    </source>
</evidence>
<evidence type="ECO:0000259" key="5">
    <source>
        <dbReference type="PROSITE" id="PS50893"/>
    </source>
</evidence>
<dbReference type="EMBL" id="CP059894">
    <property type="protein sequence ID" value="QNJ94780.1"/>
    <property type="molecule type" value="Genomic_DNA"/>
</dbReference>
<dbReference type="InterPro" id="IPR027417">
    <property type="entry name" value="P-loop_NTPase"/>
</dbReference>
<accession>A0A1G4WWV8</accession>
<keyword evidence="4 6" id="KW-0067">ATP-binding</keyword>
<dbReference type="AlphaFoldDB" id="A0A1G4WWV8"/>
<dbReference type="STRING" id="1502745.SAMN02799620_05295"/>
<dbReference type="RefSeq" id="WP_090363226.1">
    <property type="nucleotide sequence ID" value="NZ_CP059894.1"/>
</dbReference>
<dbReference type="EMBL" id="FMUB01000013">
    <property type="protein sequence ID" value="SCX31327.1"/>
    <property type="molecule type" value="Genomic_DNA"/>
</dbReference>
<reference evidence="7" key="1">
    <citation type="submission" date="2016-10" db="EMBL/GenBank/DDBJ databases">
        <authorList>
            <person name="de Groot N.N."/>
        </authorList>
    </citation>
    <scope>NUCLEOTIDE SEQUENCE [LARGE SCALE GENOMIC DNA]</scope>
    <source>
        <strain evidence="7">UNC267MFSha1.1M11</strain>
    </source>
</reference>
<dbReference type="InterPro" id="IPR003439">
    <property type="entry name" value="ABC_transporter-like_ATP-bd"/>
</dbReference>
<dbReference type="Proteomes" id="UP000515498">
    <property type="component" value="Chromosome"/>
</dbReference>
<evidence type="ECO:0000313" key="6">
    <source>
        <dbReference type="EMBL" id="QNJ94780.1"/>
    </source>
</evidence>
<dbReference type="GO" id="GO:0005524">
    <property type="term" value="F:ATP binding"/>
    <property type="evidence" value="ECO:0007669"/>
    <property type="project" value="UniProtKB-KW"/>
</dbReference>
<dbReference type="Pfam" id="PF00005">
    <property type="entry name" value="ABC_tran"/>
    <property type="match status" value="1"/>
</dbReference>
<dbReference type="Proteomes" id="UP000199707">
    <property type="component" value="Unassembled WGS sequence"/>
</dbReference>
<reference evidence="8" key="2">
    <citation type="submission" date="2016-10" db="EMBL/GenBank/DDBJ databases">
        <authorList>
            <person name="Varghese N."/>
            <person name="Submissions S."/>
        </authorList>
    </citation>
    <scope>NUCLEOTIDE SEQUENCE [LARGE SCALE GENOMIC DNA]</scope>
    <source>
        <strain evidence="8">UNC267MFSha1.1M11</strain>
    </source>
</reference>
<evidence type="ECO:0000313" key="9">
    <source>
        <dbReference type="Proteomes" id="UP000515498"/>
    </source>
</evidence>
<protein>
    <submittedName>
        <fullName evidence="6 7">ABC transporter</fullName>
    </submittedName>
</protein>
<gene>
    <name evidence="6" type="ORF">HZU40_11330</name>
    <name evidence="7" type="ORF">SAMN02799620_05295</name>
</gene>
<feature type="domain" description="ABC transporter" evidence="5">
    <location>
        <begin position="5"/>
        <end position="244"/>
    </location>
</feature>
<dbReference type="PANTHER" id="PTHR43776">
    <property type="entry name" value="TRANSPORT ATP-BINDING PROTEIN"/>
    <property type="match status" value="1"/>
</dbReference>
<dbReference type="GO" id="GO:0016887">
    <property type="term" value="F:ATP hydrolysis activity"/>
    <property type="evidence" value="ECO:0007669"/>
    <property type="project" value="InterPro"/>
</dbReference>
<dbReference type="KEGG" id="mflu:HZU40_11330"/>
<evidence type="ECO:0000256" key="4">
    <source>
        <dbReference type="ARBA" id="ARBA00022840"/>
    </source>
</evidence>
<dbReference type="PROSITE" id="PS00211">
    <property type="entry name" value="ABC_TRANSPORTER_1"/>
    <property type="match status" value="1"/>
</dbReference>
<dbReference type="GO" id="GO:0055085">
    <property type="term" value="P:transmembrane transport"/>
    <property type="evidence" value="ECO:0007669"/>
    <property type="project" value="UniProtKB-ARBA"/>
</dbReference>
<name>A0A1G4WWV8_9MYCO</name>
<evidence type="ECO:0000313" key="8">
    <source>
        <dbReference type="Proteomes" id="UP000199707"/>
    </source>
</evidence>
<comment type="similarity">
    <text evidence="1">Belongs to the ABC transporter superfamily.</text>
</comment>
<dbReference type="CDD" id="cd03257">
    <property type="entry name" value="ABC_NikE_OppD_transporters"/>
    <property type="match status" value="1"/>
</dbReference>
<evidence type="ECO:0000256" key="3">
    <source>
        <dbReference type="ARBA" id="ARBA00022741"/>
    </source>
</evidence>
<dbReference type="Gene3D" id="3.40.50.300">
    <property type="entry name" value="P-loop containing nucleotide triphosphate hydrolases"/>
    <property type="match status" value="1"/>
</dbReference>
<keyword evidence="3" id="KW-0547">Nucleotide-binding</keyword>
<evidence type="ECO:0000313" key="7">
    <source>
        <dbReference type="EMBL" id="SCX31327.1"/>
    </source>
</evidence>